<feature type="non-terminal residue" evidence="2">
    <location>
        <position position="151"/>
    </location>
</feature>
<dbReference type="AlphaFoldDB" id="A0A6J4JVH0"/>
<dbReference type="EMBL" id="CADCTH010000532">
    <property type="protein sequence ID" value="CAA9288387.1"/>
    <property type="molecule type" value="Genomic_DNA"/>
</dbReference>
<gene>
    <name evidence="2" type="ORF">AVDCRST_MAG54-4233</name>
</gene>
<proteinExistence type="predicted"/>
<reference evidence="2" key="1">
    <citation type="submission" date="2020-02" db="EMBL/GenBank/DDBJ databases">
        <authorList>
            <person name="Meier V. D."/>
        </authorList>
    </citation>
    <scope>NUCLEOTIDE SEQUENCE</scope>
    <source>
        <strain evidence="2">AVDCRST_MAG54</strain>
    </source>
</reference>
<evidence type="ECO:0000256" key="1">
    <source>
        <dbReference type="SAM" id="MobiDB-lite"/>
    </source>
</evidence>
<feature type="compositionally biased region" description="Basic and acidic residues" evidence="1">
    <location>
        <begin position="117"/>
        <end position="141"/>
    </location>
</feature>
<organism evidence="2">
    <name type="scientific">uncultured Actinomycetospora sp</name>
    <dbReference type="NCBI Taxonomy" id="1135996"/>
    <lineage>
        <taxon>Bacteria</taxon>
        <taxon>Bacillati</taxon>
        <taxon>Actinomycetota</taxon>
        <taxon>Actinomycetes</taxon>
        <taxon>Pseudonocardiales</taxon>
        <taxon>Pseudonocardiaceae</taxon>
        <taxon>Actinomycetospora</taxon>
        <taxon>environmental samples</taxon>
    </lineage>
</organism>
<evidence type="ECO:0000313" key="2">
    <source>
        <dbReference type="EMBL" id="CAA9288387.1"/>
    </source>
</evidence>
<name>A0A6J4JVH0_9PSEU</name>
<feature type="non-terminal residue" evidence="2">
    <location>
        <position position="1"/>
    </location>
</feature>
<feature type="compositionally biased region" description="Low complexity" evidence="1">
    <location>
        <begin position="85"/>
        <end position="96"/>
    </location>
</feature>
<feature type="compositionally biased region" description="Basic residues" evidence="1">
    <location>
        <begin position="1"/>
        <end position="11"/>
    </location>
</feature>
<feature type="region of interest" description="Disordered" evidence="1">
    <location>
        <begin position="77"/>
        <end position="151"/>
    </location>
</feature>
<accession>A0A6J4JVH0</accession>
<feature type="region of interest" description="Disordered" evidence="1">
    <location>
        <begin position="1"/>
        <end position="51"/>
    </location>
</feature>
<sequence length="151" mass="16175">GPDPHRARRRRTAVDGAPEDGVDRSGHRRGLRARHAGRPARGHRHRLDHGSALGRALGVVVHGQPGRRRARLGLADPAAHRGVLPRPLGAAPPAHAGGRDAGRFGRLVARAVGRLGARHERGARGDVGHHPEPRDPRDPRLRRQSPAAGEL</sequence>
<feature type="compositionally biased region" description="Basic residues" evidence="1">
    <location>
        <begin position="26"/>
        <end position="47"/>
    </location>
</feature>
<protein>
    <submittedName>
        <fullName evidence="2">Uncharacterized protein</fullName>
    </submittedName>
</protein>